<evidence type="ECO:0000313" key="3">
    <source>
        <dbReference type="Proteomes" id="UP001175353"/>
    </source>
</evidence>
<evidence type="ECO:0000256" key="1">
    <source>
        <dbReference type="SAM" id="MobiDB-lite"/>
    </source>
</evidence>
<comment type="caution">
    <text evidence="2">The sequence shown here is derived from an EMBL/GenBank/DDBJ whole genome shotgun (WGS) entry which is preliminary data.</text>
</comment>
<gene>
    <name evidence="2" type="ORF">LTR91_021595</name>
</gene>
<dbReference type="AlphaFoldDB" id="A0AAN6H9U9"/>
<reference evidence="2" key="1">
    <citation type="submission" date="2023-06" db="EMBL/GenBank/DDBJ databases">
        <title>Black Yeasts Isolated from many extreme environments.</title>
        <authorList>
            <person name="Coleine C."/>
            <person name="Stajich J.E."/>
            <person name="Selbmann L."/>
        </authorList>
    </citation>
    <scope>NUCLEOTIDE SEQUENCE</scope>
    <source>
        <strain evidence="2">CCFEE 5200</strain>
    </source>
</reference>
<organism evidence="2 3">
    <name type="scientific">Friedmanniomyces endolithicus</name>
    <dbReference type="NCBI Taxonomy" id="329885"/>
    <lineage>
        <taxon>Eukaryota</taxon>
        <taxon>Fungi</taxon>
        <taxon>Dikarya</taxon>
        <taxon>Ascomycota</taxon>
        <taxon>Pezizomycotina</taxon>
        <taxon>Dothideomycetes</taxon>
        <taxon>Dothideomycetidae</taxon>
        <taxon>Mycosphaerellales</taxon>
        <taxon>Teratosphaeriaceae</taxon>
        <taxon>Friedmanniomyces</taxon>
    </lineage>
</organism>
<keyword evidence="3" id="KW-1185">Reference proteome</keyword>
<protein>
    <submittedName>
        <fullName evidence="2">Uncharacterized protein</fullName>
    </submittedName>
</protein>
<feature type="compositionally biased region" description="Polar residues" evidence="1">
    <location>
        <begin position="17"/>
        <end position="50"/>
    </location>
</feature>
<evidence type="ECO:0000313" key="2">
    <source>
        <dbReference type="EMBL" id="KAK0957917.1"/>
    </source>
</evidence>
<accession>A0AAN6H9U9</accession>
<name>A0AAN6H9U9_9PEZI</name>
<feature type="region of interest" description="Disordered" evidence="1">
    <location>
        <begin position="1"/>
        <end position="65"/>
    </location>
</feature>
<dbReference type="Proteomes" id="UP001175353">
    <property type="component" value="Unassembled WGS sequence"/>
</dbReference>
<sequence>MDSQNTPTRVDGPTPPVNNNHDNVSTTPRADNTVPETTLSPIPSATTPSRASLAARQDPDAPTSPVAPDVADIALARVHTIIQYVYTLPVATFEGLNAVEEDLRDALRDVAVGTFPQDVLDELHRAVRERRLGLGTPGVGLEIGNANAATRRHHYRRNALAEREAAAEELAIRRAEAEAARAFDLRGQHLRARLEADQYQRRHETDYEVQMREEWEEDKEEMRAMEGWIKVSLTESGVERVREEIGVEVGEDGIMFVRFGP</sequence>
<proteinExistence type="predicted"/>
<dbReference type="EMBL" id="JAUJLE010000391">
    <property type="protein sequence ID" value="KAK0957917.1"/>
    <property type="molecule type" value="Genomic_DNA"/>
</dbReference>